<sequence length="33" mass="3738">KGHLRLNAAVLLTEFRSASVLALKKTKKEEEEK</sequence>
<protein>
    <submittedName>
        <fullName evidence="1">Uncharacterized protein</fullName>
    </submittedName>
</protein>
<accession>A0A6S6RZQ7</accession>
<proteinExistence type="predicted"/>
<organism evidence="1">
    <name type="scientific">uncultured Aureispira sp</name>
    <dbReference type="NCBI Taxonomy" id="1331704"/>
    <lineage>
        <taxon>Bacteria</taxon>
        <taxon>Pseudomonadati</taxon>
        <taxon>Bacteroidota</taxon>
        <taxon>Saprospiria</taxon>
        <taxon>Saprospirales</taxon>
        <taxon>Saprospiraceae</taxon>
        <taxon>Aureispira</taxon>
        <taxon>environmental samples</taxon>
    </lineage>
</organism>
<gene>
    <name evidence="1" type="ORF">HELGO_WM27845</name>
</gene>
<evidence type="ECO:0000313" key="1">
    <source>
        <dbReference type="EMBL" id="CAA6798482.1"/>
    </source>
</evidence>
<reference evidence="1" key="1">
    <citation type="submission" date="2020-01" db="EMBL/GenBank/DDBJ databases">
        <authorList>
            <person name="Meier V. D."/>
            <person name="Meier V D."/>
        </authorList>
    </citation>
    <scope>NUCLEOTIDE SEQUENCE</scope>
    <source>
        <strain evidence="1">HLG_WM_MAG_10</strain>
    </source>
</reference>
<dbReference type="EMBL" id="CACVAQ010000005">
    <property type="protein sequence ID" value="CAA6798482.1"/>
    <property type="molecule type" value="Genomic_DNA"/>
</dbReference>
<dbReference type="AlphaFoldDB" id="A0A6S6RZQ7"/>
<name>A0A6S6RZQ7_9BACT</name>
<feature type="non-terminal residue" evidence="1">
    <location>
        <position position="1"/>
    </location>
</feature>